<reference evidence="1" key="2">
    <citation type="submission" date="2023-06" db="EMBL/GenBank/DDBJ databases">
        <authorList>
            <consortium name="Lawrence Berkeley National Laboratory"/>
            <person name="Haridas S."/>
            <person name="Hensen N."/>
            <person name="Bonometti L."/>
            <person name="Westerberg I."/>
            <person name="Brannstrom I.O."/>
            <person name="Guillou S."/>
            <person name="Cros-Aarteil S."/>
            <person name="Calhoun S."/>
            <person name="Kuo A."/>
            <person name="Mondo S."/>
            <person name="Pangilinan J."/>
            <person name="Riley R."/>
            <person name="Labutti K."/>
            <person name="Andreopoulos B."/>
            <person name="Lipzen A."/>
            <person name="Chen C."/>
            <person name="Yanf M."/>
            <person name="Daum C."/>
            <person name="Ng V."/>
            <person name="Clum A."/>
            <person name="Steindorff A."/>
            <person name="Ohm R."/>
            <person name="Martin F."/>
            <person name="Silar P."/>
            <person name="Natvig D."/>
            <person name="Lalanne C."/>
            <person name="Gautier V."/>
            <person name="Ament-Velasquez S.L."/>
            <person name="Kruys A."/>
            <person name="Hutchinson M.I."/>
            <person name="Powell A.J."/>
            <person name="Barry K."/>
            <person name="Miller A.N."/>
            <person name="Grigoriev I.V."/>
            <person name="Debuchy R."/>
            <person name="Gladieux P."/>
            <person name="Thoren M.H."/>
            <person name="Johannesson H."/>
        </authorList>
    </citation>
    <scope>NUCLEOTIDE SEQUENCE</scope>
    <source>
        <strain evidence="1">CBS 560.94</strain>
    </source>
</reference>
<dbReference type="Proteomes" id="UP001278500">
    <property type="component" value="Unassembled WGS sequence"/>
</dbReference>
<dbReference type="AlphaFoldDB" id="A0AAE0JIQ7"/>
<gene>
    <name evidence="1" type="ORF">B0H65DRAFT_168895</name>
</gene>
<dbReference type="GeneID" id="87858493"/>
<reference evidence="1" key="1">
    <citation type="journal article" date="2023" name="Mol. Phylogenet. Evol.">
        <title>Genome-scale phylogeny and comparative genomics of the fungal order Sordariales.</title>
        <authorList>
            <person name="Hensen N."/>
            <person name="Bonometti L."/>
            <person name="Westerberg I."/>
            <person name="Brannstrom I.O."/>
            <person name="Guillou S."/>
            <person name="Cros-Aarteil S."/>
            <person name="Calhoun S."/>
            <person name="Haridas S."/>
            <person name="Kuo A."/>
            <person name="Mondo S."/>
            <person name="Pangilinan J."/>
            <person name="Riley R."/>
            <person name="LaButti K."/>
            <person name="Andreopoulos B."/>
            <person name="Lipzen A."/>
            <person name="Chen C."/>
            <person name="Yan M."/>
            <person name="Daum C."/>
            <person name="Ng V."/>
            <person name="Clum A."/>
            <person name="Steindorff A."/>
            <person name="Ohm R.A."/>
            <person name="Martin F."/>
            <person name="Silar P."/>
            <person name="Natvig D.O."/>
            <person name="Lalanne C."/>
            <person name="Gautier V."/>
            <person name="Ament-Velasquez S.L."/>
            <person name="Kruys A."/>
            <person name="Hutchinson M.I."/>
            <person name="Powell A.J."/>
            <person name="Barry K."/>
            <person name="Miller A.N."/>
            <person name="Grigoriev I.V."/>
            <person name="Debuchy R."/>
            <person name="Gladieux P."/>
            <person name="Hiltunen Thoren M."/>
            <person name="Johannesson H."/>
        </authorList>
    </citation>
    <scope>NUCLEOTIDE SEQUENCE</scope>
    <source>
        <strain evidence="1">CBS 560.94</strain>
    </source>
</reference>
<protein>
    <submittedName>
        <fullName evidence="1">Uncharacterized protein</fullName>
    </submittedName>
</protein>
<evidence type="ECO:0000313" key="2">
    <source>
        <dbReference type="Proteomes" id="UP001278500"/>
    </source>
</evidence>
<proteinExistence type="predicted"/>
<comment type="caution">
    <text evidence="1">The sequence shown here is derived from an EMBL/GenBank/DDBJ whole genome shotgun (WGS) entry which is preliminary data.</text>
</comment>
<sequence length="213" mass="24060">MYGHKEDDETRSTRNTWRPTTLLSADHTYLYIPTPKFLNGCRHGWCHVIACVSGRLSLTDWGWNGRAGAGRRVWGRHVGYVWEPSYIVAFLFFLAPHDGGGEVKRKYVMYVCRVSASEERGVTVSGLSIRCASQYSGLHTGREATRKNSLAGKLEADWTGLDWIGLQPLTIEPLMDLAGSNRVTWIEILDLGKPDSAQWHGLGFRVVRIRKIR</sequence>
<accession>A0AAE0JIQ7</accession>
<name>A0AAE0JIQ7_9PEZI</name>
<organism evidence="1 2">
    <name type="scientific">Neurospora tetraspora</name>
    <dbReference type="NCBI Taxonomy" id="94610"/>
    <lineage>
        <taxon>Eukaryota</taxon>
        <taxon>Fungi</taxon>
        <taxon>Dikarya</taxon>
        <taxon>Ascomycota</taxon>
        <taxon>Pezizomycotina</taxon>
        <taxon>Sordariomycetes</taxon>
        <taxon>Sordariomycetidae</taxon>
        <taxon>Sordariales</taxon>
        <taxon>Sordariaceae</taxon>
        <taxon>Neurospora</taxon>
    </lineage>
</organism>
<dbReference type="EMBL" id="JAUEPP010000003">
    <property type="protein sequence ID" value="KAK3348199.1"/>
    <property type="molecule type" value="Genomic_DNA"/>
</dbReference>
<keyword evidence="2" id="KW-1185">Reference proteome</keyword>
<evidence type="ECO:0000313" key="1">
    <source>
        <dbReference type="EMBL" id="KAK3348199.1"/>
    </source>
</evidence>
<dbReference type="RefSeq" id="XP_062683281.1">
    <property type="nucleotide sequence ID" value="XM_062821339.1"/>
</dbReference>